<dbReference type="PRINTS" id="PR00080">
    <property type="entry name" value="SDRFAMILY"/>
</dbReference>
<accession>A0A6P8IUR4</accession>
<protein>
    <submittedName>
        <fullName evidence="6 7">Short-chain dehydrogenase/reductase family 9C member 7-like</fullName>
    </submittedName>
</protein>
<sequence>MLPIIAGLYNPSILAALAITVLTCLYIIRKYFSDPKEPNVNDKYVFITGCDRGFGKMAAERLDKLGFHVIAACFTSEGEEKLVKECSDKITTFRLDVTKTEQVQDVYLKVKALIPRDQGLWGVVNNAGIAEVGPADWVSLKQFQAVADVCLWGLIDVTKTFLPLVKMAKGRIVNLVSIGGRVCLPNVATYSVAKYGAEAFSDAIRRELVAFGIKVSIIEPGFFNTEMTNPKILEKSWADLWDSLDKEVKEEYGEQYYQTCVKNILSGVVDICSSPHTYKVIDAIAHALTSTNPKPRYVIGWDSRLLWIWLSRLPTRVGDFILSLLGEKATPASTLHKS</sequence>
<dbReference type="KEGG" id="aten:116304338"/>
<evidence type="ECO:0000256" key="4">
    <source>
        <dbReference type="SAM" id="Phobius"/>
    </source>
</evidence>
<gene>
    <name evidence="6 7" type="primary">LOC116304338</name>
</gene>
<dbReference type="OrthoDB" id="5296at2759"/>
<reference evidence="6 7" key="1">
    <citation type="submission" date="2025-04" db="UniProtKB">
        <authorList>
            <consortium name="RefSeq"/>
        </authorList>
    </citation>
    <scope>IDENTIFICATION</scope>
    <source>
        <tissue evidence="6 7">Tentacle</tissue>
    </source>
</reference>
<dbReference type="InterPro" id="IPR036291">
    <property type="entry name" value="NAD(P)-bd_dom_sf"/>
</dbReference>
<evidence type="ECO:0000256" key="1">
    <source>
        <dbReference type="ARBA" id="ARBA00006484"/>
    </source>
</evidence>
<dbReference type="GeneID" id="116304338"/>
<dbReference type="PANTHER" id="PTHR43313">
    <property type="entry name" value="SHORT-CHAIN DEHYDROGENASE/REDUCTASE FAMILY 9C"/>
    <property type="match status" value="1"/>
</dbReference>
<dbReference type="FunFam" id="3.40.50.720:FF:000074">
    <property type="entry name" value="Retinol dehydrogenase type 1"/>
    <property type="match status" value="1"/>
</dbReference>
<keyword evidence="4" id="KW-0812">Transmembrane</keyword>
<keyword evidence="5" id="KW-1185">Reference proteome</keyword>
<evidence type="ECO:0000313" key="6">
    <source>
        <dbReference type="RefSeq" id="XP_031569919.1"/>
    </source>
</evidence>
<dbReference type="PANTHER" id="PTHR43313:SF50">
    <property type="entry name" value="GH26015P"/>
    <property type="match status" value="1"/>
</dbReference>
<organism evidence="5 7">
    <name type="scientific">Actinia tenebrosa</name>
    <name type="common">Australian red waratah sea anemone</name>
    <dbReference type="NCBI Taxonomy" id="6105"/>
    <lineage>
        <taxon>Eukaryota</taxon>
        <taxon>Metazoa</taxon>
        <taxon>Cnidaria</taxon>
        <taxon>Anthozoa</taxon>
        <taxon>Hexacorallia</taxon>
        <taxon>Actiniaria</taxon>
        <taxon>Actiniidae</taxon>
        <taxon>Actinia</taxon>
    </lineage>
</organism>
<dbReference type="InterPro" id="IPR020904">
    <property type="entry name" value="Sc_DH/Rdtase_CS"/>
</dbReference>
<evidence type="ECO:0000313" key="5">
    <source>
        <dbReference type="Proteomes" id="UP000515163"/>
    </source>
</evidence>
<dbReference type="PROSITE" id="PS00061">
    <property type="entry name" value="ADH_SHORT"/>
    <property type="match status" value="1"/>
</dbReference>
<dbReference type="RefSeq" id="XP_031569919.1">
    <property type="nucleotide sequence ID" value="XM_031714059.1"/>
</dbReference>
<keyword evidence="2" id="KW-0560">Oxidoreductase</keyword>
<dbReference type="PRINTS" id="PR00081">
    <property type="entry name" value="GDHRDH"/>
</dbReference>
<evidence type="ECO:0000256" key="3">
    <source>
        <dbReference type="RuleBase" id="RU000363"/>
    </source>
</evidence>
<name>A0A6P8IUR4_ACTTE</name>
<feature type="transmembrane region" description="Helical" evidence="4">
    <location>
        <begin position="6"/>
        <end position="28"/>
    </location>
</feature>
<dbReference type="GO" id="GO:0008202">
    <property type="term" value="P:steroid metabolic process"/>
    <property type="evidence" value="ECO:0007669"/>
    <property type="project" value="TreeGrafter"/>
</dbReference>
<dbReference type="Proteomes" id="UP000515163">
    <property type="component" value="Unplaced"/>
</dbReference>
<dbReference type="Pfam" id="PF00106">
    <property type="entry name" value="adh_short"/>
    <property type="match status" value="1"/>
</dbReference>
<comment type="similarity">
    <text evidence="1 3">Belongs to the short-chain dehydrogenases/reductases (SDR) family.</text>
</comment>
<evidence type="ECO:0000256" key="2">
    <source>
        <dbReference type="ARBA" id="ARBA00023002"/>
    </source>
</evidence>
<dbReference type="InterPro" id="IPR002347">
    <property type="entry name" value="SDR_fam"/>
</dbReference>
<dbReference type="GO" id="GO:0016491">
    <property type="term" value="F:oxidoreductase activity"/>
    <property type="evidence" value="ECO:0007669"/>
    <property type="project" value="UniProtKB-KW"/>
</dbReference>
<keyword evidence="4" id="KW-1133">Transmembrane helix</keyword>
<keyword evidence="4" id="KW-0472">Membrane</keyword>
<proteinExistence type="inferred from homology"/>
<evidence type="ECO:0000313" key="7">
    <source>
        <dbReference type="RefSeq" id="XP_031569920.1"/>
    </source>
</evidence>
<dbReference type="AlphaFoldDB" id="A0A6P8IUR4"/>
<dbReference type="RefSeq" id="XP_031569920.1">
    <property type="nucleotide sequence ID" value="XM_031714060.1"/>
</dbReference>
<dbReference type="SUPFAM" id="SSF51735">
    <property type="entry name" value="NAD(P)-binding Rossmann-fold domains"/>
    <property type="match status" value="1"/>
</dbReference>
<dbReference type="Gene3D" id="3.40.50.720">
    <property type="entry name" value="NAD(P)-binding Rossmann-like Domain"/>
    <property type="match status" value="1"/>
</dbReference>